<accession>S7Q608</accession>
<dbReference type="HOGENOM" id="CLU_038175_1_1_1"/>
<reference evidence="1 2" key="1">
    <citation type="journal article" date="2012" name="Science">
        <title>The Paleozoic origin of enzymatic lignin decomposition reconstructed from 31 fungal genomes.</title>
        <authorList>
            <person name="Floudas D."/>
            <person name="Binder M."/>
            <person name="Riley R."/>
            <person name="Barry K."/>
            <person name="Blanchette R.A."/>
            <person name="Henrissat B."/>
            <person name="Martinez A.T."/>
            <person name="Otillar R."/>
            <person name="Spatafora J.W."/>
            <person name="Yadav J.S."/>
            <person name="Aerts A."/>
            <person name="Benoit I."/>
            <person name="Boyd A."/>
            <person name="Carlson A."/>
            <person name="Copeland A."/>
            <person name="Coutinho P.M."/>
            <person name="de Vries R.P."/>
            <person name="Ferreira P."/>
            <person name="Findley K."/>
            <person name="Foster B."/>
            <person name="Gaskell J."/>
            <person name="Glotzer D."/>
            <person name="Gorecki P."/>
            <person name="Heitman J."/>
            <person name="Hesse C."/>
            <person name="Hori C."/>
            <person name="Igarashi K."/>
            <person name="Jurgens J.A."/>
            <person name="Kallen N."/>
            <person name="Kersten P."/>
            <person name="Kohler A."/>
            <person name="Kuees U."/>
            <person name="Kumar T.K.A."/>
            <person name="Kuo A."/>
            <person name="LaButti K."/>
            <person name="Larrondo L.F."/>
            <person name="Lindquist E."/>
            <person name="Ling A."/>
            <person name="Lombard V."/>
            <person name="Lucas S."/>
            <person name="Lundell T."/>
            <person name="Martin R."/>
            <person name="McLaughlin D.J."/>
            <person name="Morgenstern I."/>
            <person name="Morin E."/>
            <person name="Murat C."/>
            <person name="Nagy L.G."/>
            <person name="Nolan M."/>
            <person name="Ohm R.A."/>
            <person name="Patyshakuliyeva A."/>
            <person name="Rokas A."/>
            <person name="Ruiz-Duenas F.J."/>
            <person name="Sabat G."/>
            <person name="Salamov A."/>
            <person name="Samejima M."/>
            <person name="Schmutz J."/>
            <person name="Slot J.C."/>
            <person name="St John F."/>
            <person name="Stenlid J."/>
            <person name="Sun H."/>
            <person name="Sun S."/>
            <person name="Syed K."/>
            <person name="Tsang A."/>
            <person name="Wiebenga A."/>
            <person name="Young D."/>
            <person name="Pisabarro A."/>
            <person name="Eastwood D.C."/>
            <person name="Martin F."/>
            <person name="Cullen D."/>
            <person name="Grigoriev I.V."/>
            <person name="Hibbett D.S."/>
        </authorList>
    </citation>
    <scope>NUCLEOTIDE SEQUENCE [LARGE SCALE GENOMIC DNA]</scope>
    <source>
        <strain evidence="1 2">ATCC 11539</strain>
    </source>
</reference>
<dbReference type="EMBL" id="KB469303">
    <property type="protein sequence ID" value="EPQ54898.1"/>
    <property type="molecule type" value="Genomic_DNA"/>
</dbReference>
<dbReference type="Proteomes" id="UP000030669">
    <property type="component" value="Unassembled WGS sequence"/>
</dbReference>
<keyword evidence="2" id="KW-1185">Reference proteome</keyword>
<name>S7Q608_GLOTA</name>
<protein>
    <recommendedName>
        <fullName evidence="3">F-box domain-containing protein</fullName>
    </recommendedName>
</protein>
<evidence type="ECO:0000313" key="1">
    <source>
        <dbReference type="EMBL" id="EPQ54898.1"/>
    </source>
</evidence>
<sequence>MPIPLEAGRLIVGYVGNRADICTLSRVSKGFQVPAERALYNTLDLRDPSTTITICRTLARQGRLSSLVEALTIVARGGSTDHSGESLPPDYWHSVAAALRRSHRLRFLNIYIENGLPKSQAWILQQCTFQLSAFHCDLDWDADLIQFFNRQQALRDLYILDYNDHVPEGPSDTLLQPSGLAQLSTLECTFTEAANVLIPGRPVVHLKTCLSSSQEDAKRREVLLLISKIRLSSVPTRSIDLGDPALDELSSFTLLMGILDSRLFNLRYLGTLLLPVGGRQRLRLYGLLMRMRQLDCLELEVSHWDPEPTSDAALRSLFGEVHLYCETVTRVVFVYEFERFLVTIVNGTRTVDEDTNVELLWREV</sequence>
<proteinExistence type="predicted"/>
<evidence type="ECO:0008006" key="3">
    <source>
        <dbReference type="Google" id="ProtNLM"/>
    </source>
</evidence>
<dbReference type="KEGG" id="gtr:GLOTRDRAFT_130244"/>
<dbReference type="GeneID" id="19302074"/>
<dbReference type="RefSeq" id="XP_007867120.1">
    <property type="nucleotide sequence ID" value="XM_007868929.1"/>
</dbReference>
<evidence type="ECO:0000313" key="2">
    <source>
        <dbReference type="Proteomes" id="UP000030669"/>
    </source>
</evidence>
<dbReference type="OMA" id="RLYCPSI"/>
<dbReference type="OrthoDB" id="3188866at2759"/>
<gene>
    <name evidence="1" type="ORF">GLOTRDRAFT_130244</name>
</gene>
<dbReference type="AlphaFoldDB" id="S7Q608"/>
<organism evidence="1 2">
    <name type="scientific">Gloeophyllum trabeum (strain ATCC 11539 / FP-39264 / Madison 617)</name>
    <name type="common">Brown rot fungus</name>
    <dbReference type="NCBI Taxonomy" id="670483"/>
    <lineage>
        <taxon>Eukaryota</taxon>
        <taxon>Fungi</taxon>
        <taxon>Dikarya</taxon>
        <taxon>Basidiomycota</taxon>
        <taxon>Agaricomycotina</taxon>
        <taxon>Agaricomycetes</taxon>
        <taxon>Gloeophyllales</taxon>
        <taxon>Gloeophyllaceae</taxon>
        <taxon>Gloeophyllum</taxon>
    </lineage>
</organism>
<dbReference type="STRING" id="670483.S7Q608"/>
<dbReference type="eggNOG" id="ENOG502SIJ1">
    <property type="taxonomic scope" value="Eukaryota"/>
</dbReference>